<dbReference type="GO" id="GO:0005524">
    <property type="term" value="F:ATP binding"/>
    <property type="evidence" value="ECO:0007669"/>
    <property type="project" value="UniProtKB-KW"/>
</dbReference>
<dbReference type="AlphaFoldDB" id="A0A1Y1QHF6"/>
<sequence>MLTERQQFILEEFLQIPDKALSVGDLLPLFDVGRTSLFRDLSAMVEAGLLLPDAPTRARTYRLNPNSTAYLRWDLSRPPQQRPDVRYNPRLLTDYRPNHSFLLTSNQRTRLRQAGNIAGAEQLEPGKNYTRLIATLLIDLAHASSNLENVPISWLDTKTLIEFGERPDGLDETQLRIVLNHKAAINHLTTHAGEMNLCRRDLFDLHALIAEGLIAETTAIGTLRSRVVRFSDSRYLPPDNPHLLKEAFDEFCDKASVITDPYEQAFFTMTFVPYLQPFQDGNKRTSRLGMNIPLLKHHLAPFSFSDLRKRDYMFGLLAFYERGQHTFLAEAFVAAYEKTAPRYAALLDYIQQGGMLGTLT</sequence>
<dbReference type="SUPFAM" id="SSF46785">
    <property type="entry name" value="Winged helix' DNA-binding domain"/>
    <property type="match status" value="1"/>
</dbReference>
<dbReference type="Pfam" id="PF02661">
    <property type="entry name" value="Fic"/>
    <property type="match status" value="1"/>
</dbReference>
<organism evidence="3 4">
    <name type="scientific">Thiothrix lacustris</name>
    <dbReference type="NCBI Taxonomy" id="525917"/>
    <lineage>
        <taxon>Bacteria</taxon>
        <taxon>Pseudomonadati</taxon>
        <taxon>Pseudomonadota</taxon>
        <taxon>Gammaproteobacteria</taxon>
        <taxon>Thiotrichales</taxon>
        <taxon>Thiotrichaceae</taxon>
        <taxon>Thiothrix</taxon>
    </lineage>
</organism>
<dbReference type="InterPro" id="IPR036390">
    <property type="entry name" value="WH_DNA-bd_sf"/>
</dbReference>
<feature type="binding site" evidence="1">
    <location>
        <begin position="280"/>
        <end position="287"/>
    </location>
    <ligand>
        <name>ATP</name>
        <dbReference type="ChEBI" id="CHEBI:30616"/>
    </ligand>
</feature>
<comment type="caution">
    <text evidence="3">The sequence shown here is derived from an EMBL/GenBank/DDBJ whole genome shotgun (WGS) entry which is preliminary data.</text>
</comment>
<evidence type="ECO:0000313" key="4">
    <source>
        <dbReference type="Proteomes" id="UP000192491"/>
    </source>
</evidence>
<proteinExistence type="predicted"/>
<dbReference type="Proteomes" id="UP000192491">
    <property type="component" value="Unassembled WGS sequence"/>
</dbReference>
<gene>
    <name evidence="3" type="ORF">BWK73_33520</name>
</gene>
<dbReference type="PROSITE" id="PS51459">
    <property type="entry name" value="FIDO"/>
    <property type="match status" value="1"/>
</dbReference>
<dbReference type="InterPro" id="IPR040198">
    <property type="entry name" value="Fido_containing"/>
</dbReference>
<keyword evidence="1" id="KW-0547">Nucleotide-binding</keyword>
<dbReference type="Gene3D" id="1.10.3290.10">
    <property type="entry name" value="Fido-like domain"/>
    <property type="match status" value="1"/>
</dbReference>
<dbReference type="InterPro" id="IPR003812">
    <property type="entry name" value="Fido"/>
</dbReference>
<accession>A0A1Y1QHF6</accession>
<name>A0A1Y1QHF6_9GAMM</name>
<evidence type="ECO:0000313" key="3">
    <source>
        <dbReference type="EMBL" id="OQX05485.1"/>
    </source>
</evidence>
<dbReference type="PANTHER" id="PTHR13504:SF38">
    <property type="entry name" value="FIDO DOMAIN-CONTAINING PROTEIN"/>
    <property type="match status" value="1"/>
</dbReference>
<dbReference type="SUPFAM" id="SSF140931">
    <property type="entry name" value="Fic-like"/>
    <property type="match status" value="1"/>
</dbReference>
<evidence type="ECO:0000259" key="2">
    <source>
        <dbReference type="PROSITE" id="PS51459"/>
    </source>
</evidence>
<dbReference type="InterPro" id="IPR036597">
    <property type="entry name" value="Fido-like_dom_sf"/>
</dbReference>
<dbReference type="PANTHER" id="PTHR13504">
    <property type="entry name" value="FIDO DOMAIN-CONTAINING PROTEIN DDB_G0283145"/>
    <property type="match status" value="1"/>
</dbReference>
<protein>
    <recommendedName>
        <fullName evidence="2">Fido domain-containing protein</fullName>
    </recommendedName>
</protein>
<evidence type="ECO:0000256" key="1">
    <source>
        <dbReference type="PIRSR" id="PIRSR640198-2"/>
    </source>
</evidence>
<reference evidence="3 4" key="1">
    <citation type="submission" date="2017-01" db="EMBL/GenBank/DDBJ databases">
        <title>Novel large sulfur bacteria in the metagenomes of groundwater-fed chemosynthetic microbial mats in the Lake Huron basin.</title>
        <authorList>
            <person name="Sharrar A.M."/>
            <person name="Flood B.E."/>
            <person name="Bailey J.V."/>
            <person name="Jones D.S."/>
            <person name="Biddanda B."/>
            <person name="Ruberg S.A."/>
            <person name="Marcus D.N."/>
            <person name="Dick G.J."/>
        </authorList>
    </citation>
    <scope>NUCLEOTIDE SEQUENCE [LARGE SCALE GENOMIC DNA]</scope>
    <source>
        <strain evidence="3">A8</strain>
    </source>
</reference>
<feature type="domain" description="Fido" evidence="2">
    <location>
        <begin position="197"/>
        <end position="338"/>
    </location>
</feature>
<keyword evidence="1" id="KW-0067">ATP-binding</keyword>
<dbReference type="EMBL" id="MTEJ01000287">
    <property type="protein sequence ID" value="OQX05485.1"/>
    <property type="molecule type" value="Genomic_DNA"/>
</dbReference>